<dbReference type="Gene3D" id="3.40.50.300">
    <property type="entry name" value="P-loop containing nucleotide triphosphate hydrolases"/>
    <property type="match status" value="2"/>
</dbReference>
<evidence type="ECO:0000256" key="4">
    <source>
        <dbReference type="ARBA" id="ARBA00061571"/>
    </source>
</evidence>
<dbReference type="Gene3D" id="1.10.287.380">
    <property type="entry name" value="Valyl-tRNA synthetase, C-terminal domain"/>
    <property type="match status" value="1"/>
</dbReference>
<evidence type="ECO:0000256" key="5">
    <source>
        <dbReference type="ARBA" id="ARBA00069073"/>
    </source>
</evidence>
<dbReference type="InterPro" id="IPR003439">
    <property type="entry name" value="ABC_transporter-like_ATP-bd"/>
</dbReference>
<organism evidence="8 9">
    <name type="scientific">Commensalibacter communis</name>
    <dbReference type="NCBI Taxonomy" id="2972786"/>
    <lineage>
        <taxon>Bacteria</taxon>
        <taxon>Pseudomonadati</taxon>
        <taxon>Pseudomonadota</taxon>
        <taxon>Alphaproteobacteria</taxon>
        <taxon>Acetobacterales</taxon>
        <taxon>Acetobacteraceae</taxon>
    </lineage>
</organism>
<accession>A0A9W4TNR0</accession>
<dbReference type="InterPro" id="IPR003593">
    <property type="entry name" value="AAA+_ATPase"/>
</dbReference>
<name>A0A9W4TNR0_9PROT</name>
<dbReference type="Proteomes" id="UP001154255">
    <property type="component" value="Unassembled WGS sequence"/>
</dbReference>
<dbReference type="InterPro" id="IPR032781">
    <property type="entry name" value="ABC_tran_Xtn"/>
</dbReference>
<dbReference type="CDD" id="cd03221">
    <property type="entry name" value="ABCF_EF-3"/>
    <property type="match status" value="2"/>
</dbReference>
<dbReference type="SMART" id="SM00382">
    <property type="entry name" value="AAA"/>
    <property type="match status" value="2"/>
</dbReference>
<evidence type="ECO:0000256" key="3">
    <source>
        <dbReference type="ARBA" id="ARBA00022840"/>
    </source>
</evidence>
<dbReference type="AlphaFoldDB" id="A0A9W4TNR0"/>
<keyword evidence="3" id="KW-0067">ATP-binding</keyword>
<dbReference type="InterPro" id="IPR050611">
    <property type="entry name" value="ABCF"/>
</dbReference>
<evidence type="ECO:0000256" key="6">
    <source>
        <dbReference type="SAM" id="MobiDB-lite"/>
    </source>
</evidence>
<keyword evidence="1" id="KW-0677">Repeat</keyword>
<dbReference type="GO" id="GO:0005524">
    <property type="term" value="F:ATP binding"/>
    <property type="evidence" value="ECO:0007669"/>
    <property type="project" value="UniProtKB-KW"/>
</dbReference>
<dbReference type="FunFam" id="3.40.50.300:FF:000011">
    <property type="entry name" value="Putative ABC transporter ATP-binding component"/>
    <property type="match status" value="1"/>
</dbReference>
<evidence type="ECO:0000313" key="8">
    <source>
        <dbReference type="EMBL" id="CAI3945556.1"/>
    </source>
</evidence>
<evidence type="ECO:0000259" key="7">
    <source>
        <dbReference type="PROSITE" id="PS50893"/>
    </source>
</evidence>
<dbReference type="PROSITE" id="PS50893">
    <property type="entry name" value="ABC_TRANSPORTER_2"/>
    <property type="match status" value="2"/>
</dbReference>
<evidence type="ECO:0000256" key="2">
    <source>
        <dbReference type="ARBA" id="ARBA00022741"/>
    </source>
</evidence>
<gene>
    <name evidence="8" type="ORF">R53530_LOCUS1499</name>
</gene>
<evidence type="ECO:0000313" key="9">
    <source>
        <dbReference type="Proteomes" id="UP001154255"/>
    </source>
</evidence>
<dbReference type="InterPro" id="IPR027417">
    <property type="entry name" value="P-loop_NTPase"/>
</dbReference>
<reference evidence="8" key="1">
    <citation type="submission" date="2022-10" db="EMBL/GenBank/DDBJ databases">
        <authorList>
            <person name="Botero Cardona J."/>
        </authorList>
    </citation>
    <scope>NUCLEOTIDE SEQUENCE</scope>
    <source>
        <strain evidence="8">LMG 31819</strain>
    </source>
</reference>
<comment type="caution">
    <text evidence="8">The sequence shown here is derived from an EMBL/GenBank/DDBJ whole genome shotgun (WGS) entry which is preliminary data.</text>
</comment>
<protein>
    <recommendedName>
        <fullName evidence="5">Probable ATP-binding protein YheS</fullName>
    </recommendedName>
</protein>
<dbReference type="Pfam" id="PF00005">
    <property type="entry name" value="ABC_tran"/>
    <property type="match status" value="2"/>
</dbReference>
<dbReference type="EMBL" id="CAMXCM010000003">
    <property type="protein sequence ID" value="CAI3945556.1"/>
    <property type="molecule type" value="Genomic_DNA"/>
</dbReference>
<evidence type="ECO:0000256" key="1">
    <source>
        <dbReference type="ARBA" id="ARBA00022737"/>
    </source>
</evidence>
<dbReference type="FunFam" id="3.40.50.300:FF:002053">
    <property type="entry name" value="ABC transporter ATP-binding protein"/>
    <property type="match status" value="1"/>
</dbReference>
<feature type="compositionally biased region" description="Polar residues" evidence="6">
    <location>
        <begin position="539"/>
        <end position="553"/>
    </location>
</feature>
<dbReference type="PANTHER" id="PTHR19211">
    <property type="entry name" value="ATP-BINDING TRANSPORT PROTEIN-RELATED"/>
    <property type="match status" value="1"/>
</dbReference>
<dbReference type="PANTHER" id="PTHR19211:SF14">
    <property type="entry name" value="ATP-BINDING CASSETTE SUB-FAMILY F MEMBER 1"/>
    <property type="match status" value="1"/>
</dbReference>
<comment type="similarity">
    <text evidence="4">Belongs to the ABC transporter superfamily. ABCF family. YheS subfamily.</text>
</comment>
<proteinExistence type="inferred from homology"/>
<feature type="region of interest" description="Disordered" evidence="6">
    <location>
        <begin position="537"/>
        <end position="562"/>
    </location>
</feature>
<sequence length="644" mass="71405">MSIIFLLFYTGNAVSTLVINNLTLRIFGRPLLENASLTIENGQKVGLVGRNGTGKSTLLAAIAGDMPIDDGEILIPSRIRMARVKQEAPSGPLSLIDTVLAADQERATLLHEAETIQDGYRLAEVHERLIAINADSAPARAAVILAGLGFNEENQQRPVSDFSGGWRMRVALASTLFLNPDLLLLDEPTNHLDLEATLWLESWLENFSGSALIVSHDRNLLDQSVNAIAHLHQRKLSLTVGGYEEFIRIKNEKALQQNREVEKIAAKRAHMQSFVDRFRAKATKARQAQARLKALEKLPPLQAIVEETPIHFEFPQPIELPPPLITLQQVKAGYGDRTILSGISLRIDPDDRIALLGANGNGKSTFIKLIAGRLKPFEGTIQNNSKLSVGYFAQHQLEDLVPEHTPLEHIQSALPKATQTELRGQLARFGLDADRVDTKVNSLSGGEKARLVLALATRHNPNILLLDEPTNHLDLDAKESLVHALSAFNGAVILISHDARLIELVADSLWLVNNGTVAPFDGDIQEYRQWLDIQRKEANQQSKTDNNSGASSQKEARKDRAEKRKLLQPLRSKIKDSEKIMSKCATEIQKLEEKLSDVNFYNSANADEMKAIQIKLSDCQKRQADAEETWLELHTELEAAEAEI</sequence>
<feature type="domain" description="ABC transporter" evidence="7">
    <location>
        <begin position="325"/>
        <end position="539"/>
    </location>
</feature>
<keyword evidence="2" id="KW-0547">Nucleotide-binding</keyword>
<dbReference type="PROSITE" id="PS00211">
    <property type="entry name" value="ABC_TRANSPORTER_1"/>
    <property type="match status" value="2"/>
</dbReference>
<feature type="domain" description="ABC transporter" evidence="7">
    <location>
        <begin position="17"/>
        <end position="258"/>
    </location>
</feature>
<dbReference type="Pfam" id="PF12848">
    <property type="entry name" value="ABC_tran_Xtn"/>
    <property type="match status" value="1"/>
</dbReference>
<dbReference type="SUPFAM" id="SSF52540">
    <property type="entry name" value="P-loop containing nucleoside triphosphate hydrolases"/>
    <property type="match status" value="2"/>
</dbReference>
<dbReference type="GO" id="GO:0016887">
    <property type="term" value="F:ATP hydrolysis activity"/>
    <property type="evidence" value="ECO:0007669"/>
    <property type="project" value="InterPro"/>
</dbReference>
<dbReference type="InterPro" id="IPR037118">
    <property type="entry name" value="Val-tRNA_synth_C_sf"/>
</dbReference>
<dbReference type="InterPro" id="IPR017871">
    <property type="entry name" value="ABC_transporter-like_CS"/>
</dbReference>